<dbReference type="OrthoDB" id="4135024at2"/>
<proteinExistence type="inferred from homology"/>
<dbReference type="AlphaFoldDB" id="A0A4Y3R5U5"/>
<feature type="compositionally biased region" description="Basic and acidic residues" evidence="6">
    <location>
        <begin position="1"/>
        <end position="27"/>
    </location>
</feature>
<feature type="transmembrane region" description="Helical" evidence="7">
    <location>
        <begin position="34"/>
        <end position="57"/>
    </location>
</feature>
<dbReference type="GO" id="GO:0016491">
    <property type="term" value="F:oxidoreductase activity"/>
    <property type="evidence" value="ECO:0007669"/>
    <property type="project" value="UniProtKB-KW"/>
</dbReference>
<feature type="region of interest" description="Disordered" evidence="6">
    <location>
        <begin position="1"/>
        <end position="29"/>
    </location>
</feature>
<keyword evidence="3" id="KW-0560">Oxidoreductase</keyword>
<evidence type="ECO:0000313" key="10">
    <source>
        <dbReference type="Proteomes" id="UP000319210"/>
    </source>
</evidence>
<evidence type="ECO:0000259" key="8">
    <source>
        <dbReference type="Pfam" id="PF13462"/>
    </source>
</evidence>
<comment type="caution">
    <text evidence="9">The sequence shown here is derived from an EMBL/GenBank/DDBJ whole genome shotgun (WGS) entry which is preliminary data.</text>
</comment>
<feature type="compositionally biased region" description="Low complexity" evidence="6">
    <location>
        <begin position="294"/>
        <end position="303"/>
    </location>
</feature>
<keyword evidence="5" id="KW-0676">Redox-active center</keyword>
<reference evidence="9 10" key="1">
    <citation type="submission" date="2019-06" db="EMBL/GenBank/DDBJ databases">
        <title>Whole genome shotgun sequence of Streptomyces cacaoi subsp. cacaoi NBRC 12748.</title>
        <authorList>
            <person name="Hosoyama A."/>
            <person name="Uohara A."/>
            <person name="Ohji S."/>
            <person name="Ichikawa N."/>
        </authorList>
    </citation>
    <scope>NUCLEOTIDE SEQUENCE [LARGE SCALE GENOMIC DNA]</scope>
    <source>
        <strain evidence="9 10">NBRC 12748</strain>
    </source>
</reference>
<feature type="region of interest" description="Disordered" evidence="6">
    <location>
        <begin position="226"/>
        <end position="303"/>
    </location>
</feature>
<comment type="similarity">
    <text evidence="1">Belongs to the thioredoxin family. DsbA subfamily.</text>
</comment>
<evidence type="ECO:0000256" key="1">
    <source>
        <dbReference type="ARBA" id="ARBA00005791"/>
    </source>
</evidence>
<accession>A0A4Y3R5U5</accession>
<gene>
    <name evidence="9" type="ORF">SCA03_54630</name>
</gene>
<feature type="domain" description="Thioredoxin-like fold" evidence="8">
    <location>
        <begin position="68"/>
        <end position="237"/>
    </location>
</feature>
<dbReference type="PANTHER" id="PTHR13887:SF14">
    <property type="entry name" value="DISULFIDE BOND FORMATION PROTEIN D"/>
    <property type="match status" value="1"/>
</dbReference>
<organism evidence="9 10">
    <name type="scientific">Streptomyces cacaoi</name>
    <dbReference type="NCBI Taxonomy" id="1898"/>
    <lineage>
        <taxon>Bacteria</taxon>
        <taxon>Bacillati</taxon>
        <taxon>Actinomycetota</taxon>
        <taxon>Actinomycetes</taxon>
        <taxon>Kitasatosporales</taxon>
        <taxon>Streptomycetaceae</taxon>
        <taxon>Streptomyces</taxon>
    </lineage>
</organism>
<dbReference type="Proteomes" id="UP000319210">
    <property type="component" value="Unassembled WGS sequence"/>
</dbReference>
<keyword evidence="2" id="KW-0732">Signal</keyword>
<dbReference type="InterPro" id="IPR036249">
    <property type="entry name" value="Thioredoxin-like_sf"/>
</dbReference>
<evidence type="ECO:0000256" key="3">
    <source>
        <dbReference type="ARBA" id="ARBA00023002"/>
    </source>
</evidence>
<keyword evidence="7" id="KW-0472">Membrane</keyword>
<evidence type="ECO:0000256" key="6">
    <source>
        <dbReference type="SAM" id="MobiDB-lite"/>
    </source>
</evidence>
<sequence>MSKRNSQDAKRAARERLRAERERQAKKDRAKRQLLVAASVVGALVVVGGIGTAVAVMNGKDSSGDDMAVTMGGAKAEKTIDIYEDLRCPACAQFEQAMGDTLKKGADQGKFKLRVHLGSIIDNNMGGSGSKNAARALGAAKAVSMDAFTEYHKLLYSAKYHPQEQDDKFADNKYLLKVADEVPELKDNTAFEKAVKSNKYNKWAKDMIASFNGANIESTPTVKIDGEQIEPQNLPGELKKMGVDLKAGGEDEKSEKDSKGSQDSKGEDSSAKDEKDSKGDKGDKGAEDSKSSDSSDGSDSSDK</sequence>
<evidence type="ECO:0000256" key="4">
    <source>
        <dbReference type="ARBA" id="ARBA00023157"/>
    </source>
</evidence>
<keyword evidence="10" id="KW-1185">Reference proteome</keyword>
<dbReference type="RefSeq" id="WP_086817881.1">
    <property type="nucleotide sequence ID" value="NZ_BJMM01000039.1"/>
</dbReference>
<keyword evidence="7" id="KW-1133">Transmembrane helix</keyword>
<dbReference type="PANTHER" id="PTHR13887">
    <property type="entry name" value="GLUTATHIONE S-TRANSFERASE KAPPA"/>
    <property type="match status" value="1"/>
</dbReference>
<keyword evidence="7" id="KW-0812">Transmembrane</keyword>
<evidence type="ECO:0000256" key="2">
    <source>
        <dbReference type="ARBA" id="ARBA00022729"/>
    </source>
</evidence>
<keyword evidence="4" id="KW-1015">Disulfide bond</keyword>
<dbReference type="InterPro" id="IPR012336">
    <property type="entry name" value="Thioredoxin-like_fold"/>
</dbReference>
<feature type="compositionally biased region" description="Basic and acidic residues" evidence="6">
    <location>
        <begin position="237"/>
        <end position="293"/>
    </location>
</feature>
<dbReference type="SUPFAM" id="SSF52833">
    <property type="entry name" value="Thioredoxin-like"/>
    <property type="match status" value="1"/>
</dbReference>
<evidence type="ECO:0000256" key="7">
    <source>
        <dbReference type="SAM" id="Phobius"/>
    </source>
</evidence>
<dbReference type="Pfam" id="PF13462">
    <property type="entry name" value="Thioredoxin_4"/>
    <property type="match status" value="1"/>
</dbReference>
<name>A0A4Y3R5U5_STRCI</name>
<dbReference type="EMBL" id="BJMM01000039">
    <property type="protein sequence ID" value="GEB52912.1"/>
    <property type="molecule type" value="Genomic_DNA"/>
</dbReference>
<protein>
    <submittedName>
        <fullName evidence="9">DSBA oxidoreductase</fullName>
    </submittedName>
</protein>
<evidence type="ECO:0000313" key="9">
    <source>
        <dbReference type="EMBL" id="GEB52912.1"/>
    </source>
</evidence>
<evidence type="ECO:0000256" key="5">
    <source>
        <dbReference type="ARBA" id="ARBA00023284"/>
    </source>
</evidence>
<dbReference type="Gene3D" id="3.40.30.10">
    <property type="entry name" value="Glutaredoxin"/>
    <property type="match status" value="1"/>
</dbReference>